<evidence type="ECO:0000256" key="1">
    <source>
        <dbReference type="ARBA" id="ARBA00001946"/>
    </source>
</evidence>
<dbReference type="GO" id="GO:0005524">
    <property type="term" value="F:ATP binding"/>
    <property type="evidence" value="ECO:0007669"/>
    <property type="project" value="UniProtKB-UniRule"/>
</dbReference>
<feature type="compositionally biased region" description="Gly residues" evidence="21">
    <location>
        <begin position="705"/>
        <end position="716"/>
    </location>
</feature>
<evidence type="ECO:0000313" key="25">
    <source>
        <dbReference type="Proteomes" id="UP000250572"/>
    </source>
</evidence>
<organism evidence="24 25">
    <name type="scientific">Gambusia affinis</name>
    <name type="common">Western mosquitofish</name>
    <name type="synonym">Heterandria affinis</name>
    <dbReference type="NCBI Taxonomy" id="33528"/>
    <lineage>
        <taxon>Eukaryota</taxon>
        <taxon>Metazoa</taxon>
        <taxon>Chordata</taxon>
        <taxon>Craniata</taxon>
        <taxon>Vertebrata</taxon>
        <taxon>Euteleostomi</taxon>
        <taxon>Actinopterygii</taxon>
        <taxon>Neopterygii</taxon>
        <taxon>Teleostei</taxon>
        <taxon>Neoteleostei</taxon>
        <taxon>Acanthomorphata</taxon>
        <taxon>Ovalentaria</taxon>
        <taxon>Atherinomorphae</taxon>
        <taxon>Cyprinodontiformes</taxon>
        <taxon>Poeciliidae</taxon>
        <taxon>Poeciliinae</taxon>
        <taxon>Gambusia</taxon>
    </lineage>
</organism>
<evidence type="ECO:0000256" key="17">
    <source>
        <dbReference type="ARBA" id="ARBA00054738"/>
    </source>
</evidence>
<feature type="compositionally biased region" description="Low complexity" evidence="21">
    <location>
        <begin position="662"/>
        <end position="671"/>
    </location>
</feature>
<dbReference type="PROSITE" id="PS50030">
    <property type="entry name" value="UBA"/>
    <property type="match status" value="1"/>
</dbReference>
<sequence length="921" mass="99268">MITGANSVISEAALSQSSFGRGGNWSHGFPLQPRMSRNKLDPHEPSELPRPAGGAPLSPTPSPVMAGFKRGYDGKIAGLYDLDKTLGRGHFAVVKLARHVFTGEKVAVKVIDKTKLDTAATGHLFQEVRCMKLVQHPNIVRLYEVIDTQTKLYLILELGDGGDMFDYIMKHEEGLNEELAKKYFAQIVHAISYCHRLHVVHRDLKPENVVFFEKQGLVKLTDFGFSNKFQPGKKLTTSCGSLAYSAPEILLGDEYDAPAVDIWSLGVILFMLVCGQPPFQEANDSETLTMIMDCKYTVPAHVSSACRDLIDRMLQRDPKRRASLEEIESHTWLQGVDPSPATKYSTPLVSHKNLSEEEHNSIIQRMVLGDIADREAIVEALETNKYNHITATYYLLAERILREKQEKEVQTRSSSPSNIKAHFRQSWPTRMDMHQDIEDSLASSSISHAGGPQSPARSTESLLNGHRSKGLMDLGRREEATVTDSAQGACAAAASGSAAAAGIFRAAGPSTSAAKQRICLFRSEFTSASSQIRTHQIIVLFLFDPLLIWPCLFCVAFRVEEDEEEEEEQDPSPLPTQVILRRKPPSITNRLTSRKSAPVLNQIFEEEGESDDDFEMDEGLPPKLSRLKMNIAGGVGGVGSGATSAASPAPTQKRYHRRKSQGRGSSCSSSETSDDDSESHRRRLDKDSGFTYSWNRRDSSEGPPGSEGGTGGGSSSGQGKPPSEGGGSSGPDRGSPPGNGEREGGSGGGGGGGAGGGHQGQDRPSSCCSSSTKPALSMASRPSRTASRGAELVESLKLMSLCLSSQLQQRSGRGGRAGGGTKVILDSRGIKEKPTWRICIGSTDSLDSIGLPAAGLPRSHAVLHLRQKGAPPGSRDAHGNMNGLKNGVLQLPLCEKSISVNIQRGSRDALLCTSAPASCCQ</sequence>
<dbReference type="GO" id="GO:0004674">
    <property type="term" value="F:protein serine/threonine kinase activity"/>
    <property type="evidence" value="ECO:0007669"/>
    <property type="project" value="UniProtKB-KW"/>
</dbReference>
<keyword evidence="10 20" id="KW-0547">Nucleotide-binding</keyword>
<evidence type="ECO:0000256" key="8">
    <source>
        <dbReference type="ARBA" id="ARBA00022679"/>
    </source>
</evidence>
<name>A0A315VGG3_GAMAF</name>
<dbReference type="Pfam" id="PF00069">
    <property type="entry name" value="Pkinase"/>
    <property type="match status" value="1"/>
</dbReference>
<dbReference type="PROSITE" id="PS00107">
    <property type="entry name" value="PROTEIN_KINASE_ATP"/>
    <property type="match status" value="1"/>
</dbReference>
<comment type="catalytic activity">
    <reaction evidence="15">
        <text>L-threonyl-[protein] + ATP = O-phospho-L-threonyl-[protein] + ADP + H(+)</text>
        <dbReference type="Rhea" id="RHEA:46608"/>
        <dbReference type="Rhea" id="RHEA-COMP:11060"/>
        <dbReference type="Rhea" id="RHEA-COMP:11605"/>
        <dbReference type="ChEBI" id="CHEBI:15378"/>
        <dbReference type="ChEBI" id="CHEBI:30013"/>
        <dbReference type="ChEBI" id="CHEBI:30616"/>
        <dbReference type="ChEBI" id="CHEBI:61977"/>
        <dbReference type="ChEBI" id="CHEBI:456216"/>
        <dbReference type="EC" id="2.7.11.1"/>
    </reaction>
</comment>
<evidence type="ECO:0000259" key="22">
    <source>
        <dbReference type="PROSITE" id="PS50011"/>
    </source>
</evidence>
<proteinExistence type="inferred from homology"/>
<evidence type="ECO:0000256" key="5">
    <source>
        <dbReference type="ARBA" id="ARBA00022481"/>
    </source>
</evidence>
<keyword evidence="7" id="KW-0597">Phosphoprotein</keyword>
<dbReference type="PANTHER" id="PTHR24346:SF90">
    <property type="entry name" value="SNF RELATED KINASE"/>
    <property type="match status" value="1"/>
</dbReference>
<feature type="compositionally biased region" description="Low complexity" evidence="21">
    <location>
        <begin position="730"/>
        <end position="739"/>
    </location>
</feature>
<gene>
    <name evidence="24" type="ORF">CCH79_00018175</name>
</gene>
<evidence type="ECO:0000256" key="18">
    <source>
        <dbReference type="ARBA" id="ARBA00074971"/>
    </source>
</evidence>
<dbReference type="SUPFAM" id="SSF56112">
    <property type="entry name" value="Protein kinase-like (PK-like)"/>
    <property type="match status" value="1"/>
</dbReference>
<dbReference type="GO" id="GO:0005634">
    <property type="term" value="C:nucleus"/>
    <property type="evidence" value="ECO:0007669"/>
    <property type="project" value="UniProtKB-SubCell"/>
</dbReference>
<feature type="binding site" evidence="20">
    <location>
        <position position="109"/>
    </location>
    <ligand>
        <name>ATP</name>
        <dbReference type="ChEBI" id="CHEBI:30616"/>
    </ligand>
</feature>
<evidence type="ECO:0000256" key="19">
    <source>
        <dbReference type="ARBA" id="ARBA00077142"/>
    </source>
</evidence>
<dbReference type="InterPro" id="IPR000719">
    <property type="entry name" value="Prot_kinase_dom"/>
</dbReference>
<keyword evidence="25" id="KW-1185">Reference proteome</keyword>
<feature type="non-terminal residue" evidence="24">
    <location>
        <position position="921"/>
    </location>
</feature>
<dbReference type="InterPro" id="IPR008271">
    <property type="entry name" value="Ser/Thr_kinase_AS"/>
</dbReference>
<dbReference type="FunFam" id="1.10.510.10:FF:000166">
    <property type="entry name" value="SNF-related serine/threonine-protein kinase"/>
    <property type="match status" value="1"/>
</dbReference>
<evidence type="ECO:0000256" key="2">
    <source>
        <dbReference type="ARBA" id="ARBA00004123"/>
    </source>
</evidence>
<comment type="similarity">
    <text evidence="3">Belongs to the protein kinase superfamily. CAMK Ser/Thr protein kinase family.</text>
</comment>
<accession>A0A315VGG3</accession>
<feature type="region of interest" description="Disordered" evidence="21">
    <location>
        <begin position="441"/>
        <end position="463"/>
    </location>
</feature>
<evidence type="ECO:0000256" key="12">
    <source>
        <dbReference type="ARBA" id="ARBA00022840"/>
    </source>
</evidence>
<feature type="compositionally biased region" description="Basic and acidic residues" evidence="21">
    <location>
        <begin position="38"/>
        <end position="47"/>
    </location>
</feature>
<evidence type="ECO:0000256" key="9">
    <source>
        <dbReference type="ARBA" id="ARBA00022723"/>
    </source>
</evidence>
<evidence type="ECO:0000256" key="11">
    <source>
        <dbReference type="ARBA" id="ARBA00022777"/>
    </source>
</evidence>
<feature type="compositionally biased region" description="Gly residues" evidence="21">
    <location>
        <begin position="745"/>
        <end position="759"/>
    </location>
</feature>
<comment type="catalytic activity">
    <reaction evidence="16">
        <text>L-seryl-[protein] + ATP = O-phospho-L-seryl-[protein] + ADP + H(+)</text>
        <dbReference type="Rhea" id="RHEA:17989"/>
        <dbReference type="Rhea" id="RHEA-COMP:9863"/>
        <dbReference type="Rhea" id="RHEA-COMP:11604"/>
        <dbReference type="ChEBI" id="CHEBI:15378"/>
        <dbReference type="ChEBI" id="CHEBI:29999"/>
        <dbReference type="ChEBI" id="CHEBI:30616"/>
        <dbReference type="ChEBI" id="CHEBI:83421"/>
        <dbReference type="ChEBI" id="CHEBI:456216"/>
        <dbReference type="EC" id="2.7.11.1"/>
    </reaction>
</comment>
<dbReference type="InterPro" id="IPR017441">
    <property type="entry name" value="Protein_kinase_ATP_BS"/>
</dbReference>
<dbReference type="AlphaFoldDB" id="A0A315VGG3"/>
<dbReference type="EMBL" id="NHOQ01001708">
    <property type="protein sequence ID" value="PWA22535.1"/>
    <property type="molecule type" value="Genomic_DNA"/>
</dbReference>
<evidence type="ECO:0000256" key="13">
    <source>
        <dbReference type="ARBA" id="ARBA00022842"/>
    </source>
</evidence>
<keyword evidence="6" id="KW-0723">Serine/threonine-protein kinase</keyword>
<dbReference type="GO" id="GO:0005737">
    <property type="term" value="C:cytoplasm"/>
    <property type="evidence" value="ECO:0007669"/>
    <property type="project" value="TreeGrafter"/>
</dbReference>
<dbReference type="Proteomes" id="UP000250572">
    <property type="component" value="Unassembled WGS sequence"/>
</dbReference>
<protein>
    <recommendedName>
        <fullName evidence="18">SNF-related serine/threonine-protein kinase</fullName>
        <ecNumber evidence="4">2.7.11.1</ecNumber>
    </recommendedName>
    <alternativeName>
        <fullName evidence="19">SNF1-related kinase</fullName>
    </alternativeName>
</protein>
<evidence type="ECO:0000259" key="23">
    <source>
        <dbReference type="PROSITE" id="PS50030"/>
    </source>
</evidence>
<dbReference type="FunFam" id="3.30.200.20:FF:000003">
    <property type="entry name" value="Non-specific serine/threonine protein kinase"/>
    <property type="match status" value="1"/>
</dbReference>
<dbReference type="CDD" id="cd14074">
    <property type="entry name" value="STKc_SNRK"/>
    <property type="match status" value="1"/>
</dbReference>
<feature type="compositionally biased region" description="Polar residues" evidence="21">
    <location>
        <begin position="762"/>
        <end position="786"/>
    </location>
</feature>
<keyword evidence="13" id="KW-0460">Magnesium</keyword>
<dbReference type="GO" id="GO:0035556">
    <property type="term" value="P:intracellular signal transduction"/>
    <property type="evidence" value="ECO:0007669"/>
    <property type="project" value="TreeGrafter"/>
</dbReference>
<feature type="compositionally biased region" description="Low complexity" evidence="21">
    <location>
        <begin position="641"/>
        <end position="651"/>
    </location>
</feature>
<feature type="region of interest" description="Disordered" evidence="21">
    <location>
        <begin position="639"/>
        <end position="788"/>
    </location>
</feature>
<evidence type="ECO:0000313" key="24">
    <source>
        <dbReference type="EMBL" id="PWA22535.1"/>
    </source>
</evidence>
<evidence type="ECO:0000256" key="21">
    <source>
        <dbReference type="SAM" id="MobiDB-lite"/>
    </source>
</evidence>
<dbReference type="GO" id="GO:0046872">
    <property type="term" value="F:metal ion binding"/>
    <property type="evidence" value="ECO:0007669"/>
    <property type="project" value="UniProtKB-KW"/>
</dbReference>
<keyword evidence="5" id="KW-0488">Methylation</keyword>
<comment type="subcellular location">
    <subcellularLocation>
        <location evidence="2">Nucleus</location>
    </subcellularLocation>
</comment>
<keyword evidence="11" id="KW-0418">Kinase</keyword>
<reference evidence="24 25" key="1">
    <citation type="journal article" date="2018" name="G3 (Bethesda)">
        <title>A High-Quality Reference Genome for the Invasive Mosquitofish Gambusia affinis Using a Chicago Library.</title>
        <authorList>
            <person name="Hoffberg S.L."/>
            <person name="Troendle N.J."/>
            <person name="Glenn T.C."/>
            <person name="Mahmud O."/>
            <person name="Louha S."/>
            <person name="Chalopin D."/>
            <person name="Bennetzen J.L."/>
            <person name="Mauricio R."/>
        </authorList>
    </citation>
    <scope>NUCLEOTIDE SEQUENCE [LARGE SCALE GENOMIC DNA]</scope>
    <source>
        <strain evidence="24">NE01/NJP1002.9</strain>
        <tissue evidence="24">Muscle</tissue>
    </source>
</reference>
<keyword evidence="12 20" id="KW-0067">ATP-binding</keyword>
<dbReference type="InterPro" id="IPR011009">
    <property type="entry name" value="Kinase-like_dom_sf"/>
</dbReference>
<feature type="domain" description="UBA" evidence="23">
    <location>
        <begin position="355"/>
        <end position="398"/>
    </location>
</feature>
<dbReference type="PROSITE" id="PS00108">
    <property type="entry name" value="PROTEIN_KINASE_ST"/>
    <property type="match status" value="1"/>
</dbReference>
<comment type="caution">
    <text evidence="24">The sequence shown here is derived from an EMBL/GenBank/DDBJ whole genome shotgun (WGS) entry which is preliminary data.</text>
</comment>
<keyword evidence="9" id="KW-0479">Metal-binding</keyword>
<evidence type="ECO:0000256" key="14">
    <source>
        <dbReference type="ARBA" id="ARBA00023242"/>
    </source>
</evidence>
<dbReference type="PROSITE" id="PS50011">
    <property type="entry name" value="PROTEIN_KINASE_DOM"/>
    <property type="match status" value="1"/>
</dbReference>
<evidence type="ECO:0000256" key="10">
    <source>
        <dbReference type="ARBA" id="ARBA00022741"/>
    </source>
</evidence>
<dbReference type="SMART" id="SM00220">
    <property type="entry name" value="S_TKc"/>
    <property type="match status" value="1"/>
</dbReference>
<evidence type="ECO:0000256" key="15">
    <source>
        <dbReference type="ARBA" id="ARBA00047899"/>
    </source>
</evidence>
<comment type="cofactor">
    <cofactor evidence="1">
        <name>Mg(2+)</name>
        <dbReference type="ChEBI" id="CHEBI:18420"/>
    </cofactor>
</comment>
<dbReference type="CDD" id="cd14339">
    <property type="entry name" value="UBA_SNRK"/>
    <property type="match status" value="1"/>
</dbReference>
<evidence type="ECO:0000256" key="16">
    <source>
        <dbReference type="ARBA" id="ARBA00048679"/>
    </source>
</evidence>
<keyword evidence="14" id="KW-0539">Nucleus</keyword>
<comment type="function">
    <text evidence="17">May play a role in hematopoietic cell proliferation or differentiation. Potential mediator of neuronal apoptosis.</text>
</comment>
<evidence type="ECO:0000256" key="7">
    <source>
        <dbReference type="ARBA" id="ARBA00022553"/>
    </source>
</evidence>
<evidence type="ECO:0000256" key="6">
    <source>
        <dbReference type="ARBA" id="ARBA00022527"/>
    </source>
</evidence>
<evidence type="ECO:0000256" key="4">
    <source>
        <dbReference type="ARBA" id="ARBA00012513"/>
    </source>
</evidence>
<dbReference type="Gene3D" id="1.10.510.10">
    <property type="entry name" value="Transferase(Phosphotransferase) domain 1"/>
    <property type="match status" value="1"/>
</dbReference>
<keyword evidence="8" id="KW-0808">Transferase</keyword>
<evidence type="ECO:0000256" key="20">
    <source>
        <dbReference type="PROSITE-ProRule" id="PRU10141"/>
    </source>
</evidence>
<feature type="region of interest" description="Disordered" evidence="21">
    <location>
        <begin position="18"/>
        <end position="60"/>
    </location>
</feature>
<evidence type="ECO:0000256" key="3">
    <source>
        <dbReference type="ARBA" id="ARBA00006692"/>
    </source>
</evidence>
<dbReference type="PANTHER" id="PTHR24346">
    <property type="entry name" value="MAP/MICROTUBULE AFFINITY-REGULATING KINASE"/>
    <property type="match status" value="1"/>
</dbReference>
<feature type="domain" description="Protein kinase" evidence="22">
    <location>
        <begin position="80"/>
        <end position="333"/>
    </location>
</feature>
<dbReference type="EC" id="2.7.11.1" evidence="4"/>
<dbReference type="InterPro" id="IPR015940">
    <property type="entry name" value="UBA"/>
</dbReference>